<dbReference type="InterPro" id="IPR004088">
    <property type="entry name" value="KH_dom_type_1"/>
</dbReference>
<accession>A0A0G4G9Q0</accession>
<evidence type="ECO:0000313" key="4">
    <source>
        <dbReference type="Proteomes" id="UP000041254"/>
    </source>
</evidence>
<feature type="region of interest" description="Disordered" evidence="1">
    <location>
        <begin position="822"/>
        <end position="842"/>
    </location>
</feature>
<dbReference type="InParanoid" id="A0A0G4G9Q0"/>
<evidence type="ECO:0000256" key="1">
    <source>
        <dbReference type="SAM" id="MobiDB-lite"/>
    </source>
</evidence>
<name>A0A0G4G9Q0_VITBC</name>
<dbReference type="SUPFAM" id="SSF54791">
    <property type="entry name" value="Eukaryotic type KH-domain (KH-domain type I)"/>
    <property type="match status" value="1"/>
</dbReference>
<dbReference type="EMBL" id="CDMY01000593">
    <property type="protein sequence ID" value="CEM25247.1"/>
    <property type="molecule type" value="Genomic_DNA"/>
</dbReference>
<protein>
    <recommendedName>
        <fullName evidence="2">K Homology domain-containing protein</fullName>
    </recommendedName>
</protein>
<feature type="compositionally biased region" description="Low complexity" evidence="1">
    <location>
        <begin position="78"/>
        <end position="89"/>
    </location>
</feature>
<evidence type="ECO:0000259" key="2">
    <source>
        <dbReference type="Pfam" id="PF00013"/>
    </source>
</evidence>
<sequence length="842" mass="91758">MAARAATGSESIGSLRAIRVWNEGTDDKPPARCHERWVAKLDGLKGHEKAAIIGTRGATIKRLQDESKAKIYVAPHHQQQQQQQRYDAGQRGRGRGGGRGGRSHQTHRDQTDGSDVLVRGHLACVLSGCRLVIALLRQVSGGSGREGNWTTDTYRCELIDESAGQQFPGWLQQGRDREDSGVPSLLFKSSRSRTQEGVDRPLNEFGLLVAAVKRPPSWDEDEGSYARAEAALGDLSGSPSFLSSFERLVDSTHLYIMHTSVERIGRLFDLLHESSFIPLPTQPLATFSFPPIPASRSPSPAALPTAELVSSYSWVTGSCMRSPAFVREYLSDAGAYPMELDGITWLGQQQCPDGSFRLTHQLLDILGVKSVSLACALERGRREGGLALGDGDLPSKVATLTVVAGVRFWRHAARRSSRVNASALGAEALRTIVTRATTWLEQHCEGASDAVHSLAESEAFSIYRTDKTVLFEPFLFAYTMAPSDKRAPQLQPQHWEIFIPRNTLTDLMQLPYDRTKGIAFTIVKTESGRLFVTARVSPDNDKTLPLTDRAMLYESMATGWRDSPACEGRLVVKLTTWPQGPSSSALPMAVWTLTDIDCVVPSSGESELQREAGWCPDPESSLDGTIMWLTGHDGIPQPAACQQPNGSALFWSAPLSDHTSGGGGDGRRELCLEDTVELKTTFDLPGSEGFENEMLMRTWVQCVAGGTAHIKVAFKSRPDPSKPWRVTVDSPPTSLTPATIAHPSSTVGRWDGGYITSTVGNILSFICQHVTEAGCVYELCFDPPSTQLRLIKREDVGADGDRAEGGMDTTIEKMLPAWLGRWEREEANGGGGDGEGGRKADE</sequence>
<dbReference type="Proteomes" id="UP000041254">
    <property type="component" value="Unassembled WGS sequence"/>
</dbReference>
<keyword evidence="4" id="KW-1185">Reference proteome</keyword>
<dbReference type="Pfam" id="PF00013">
    <property type="entry name" value="KH_1"/>
    <property type="match status" value="1"/>
</dbReference>
<dbReference type="VEuPathDB" id="CryptoDB:Vbra_22044"/>
<proteinExistence type="predicted"/>
<dbReference type="GO" id="GO:0003723">
    <property type="term" value="F:RNA binding"/>
    <property type="evidence" value="ECO:0007669"/>
    <property type="project" value="InterPro"/>
</dbReference>
<feature type="region of interest" description="Disordered" evidence="1">
    <location>
        <begin position="72"/>
        <end position="113"/>
    </location>
</feature>
<organism evidence="3 4">
    <name type="scientific">Vitrella brassicaformis (strain CCMP3155)</name>
    <dbReference type="NCBI Taxonomy" id="1169540"/>
    <lineage>
        <taxon>Eukaryota</taxon>
        <taxon>Sar</taxon>
        <taxon>Alveolata</taxon>
        <taxon>Colpodellida</taxon>
        <taxon>Vitrellaceae</taxon>
        <taxon>Vitrella</taxon>
    </lineage>
</organism>
<dbReference type="Gene3D" id="3.30.1370.10">
    <property type="entry name" value="K Homology domain, type 1"/>
    <property type="match status" value="1"/>
</dbReference>
<feature type="compositionally biased region" description="Basic residues" evidence="1">
    <location>
        <begin position="92"/>
        <end position="105"/>
    </location>
</feature>
<dbReference type="AlphaFoldDB" id="A0A0G4G9Q0"/>
<evidence type="ECO:0000313" key="3">
    <source>
        <dbReference type="EMBL" id="CEM25247.1"/>
    </source>
</evidence>
<dbReference type="InterPro" id="IPR036612">
    <property type="entry name" value="KH_dom_type_1_sf"/>
</dbReference>
<reference evidence="3 4" key="1">
    <citation type="submission" date="2014-11" db="EMBL/GenBank/DDBJ databases">
        <authorList>
            <person name="Zhu J."/>
            <person name="Qi W."/>
            <person name="Song R."/>
        </authorList>
    </citation>
    <scope>NUCLEOTIDE SEQUENCE [LARGE SCALE GENOMIC DNA]</scope>
</reference>
<feature type="domain" description="K Homology" evidence="2">
    <location>
        <begin position="51"/>
        <end position="74"/>
    </location>
</feature>
<gene>
    <name evidence="3" type="ORF">Vbra_22044</name>
</gene>